<dbReference type="VEuPathDB" id="TriTrypDB:TY486_1009410"/>
<organism evidence="2">
    <name type="scientific">Trypanosoma vivax (strain Y486)</name>
    <dbReference type="NCBI Taxonomy" id="1055687"/>
    <lineage>
        <taxon>Eukaryota</taxon>
        <taxon>Discoba</taxon>
        <taxon>Euglenozoa</taxon>
        <taxon>Kinetoplastea</taxon>
        <taxon>Metakinetoplastina</taxon>
        <taxon>Trypanosomatida</taxon>
        <taxon>Trypanosomatidae</taxon>
        <taxon>Trypanosoma</taxon>
        <taxon>Duttonella</taxon>
    </lineage>
</organism>
<dbReference type="InterPro" id="IPR001611">
    <property type="entry name" value="Leu-rich_rpt"/>
</dbReference>
<name>G0U7N8_TRYVY</name>
<dbReference type="Gene3D" id="3.80.10.10">
    <property type="entry name" value="Ribonuclease Inhibitor"/>
    <property type="match status" value="7"/>
</dbReference>
<dbReference type="Pfam" id="PF13516">
    <property type="entry name" value="LRR_6"/>
    <property type="match status" value="12"/>
</dbReference>
<reference evidence="2" key="1">
    <citation type="journal article" date="2012" name="Proc. Natl. Acad. Sci. U.S.A.">
        <title>Antigenic diversity is generated by distinct evolutionary mechanisms in African trypanosome species.</title>
        <authorList>
            <person name="Jackson A.P."/>
            <person name="Berry A."/>
            <person name="Aslett M."/>
            <person name="Allison H.C."/>
            <person name="Burton P."/>
            <person name="Vavrova-Anderson J."/>
            <person name="Brown R."/>
            <person name="Browne H."/>
            <person name="Corton N."/>
            <person name="Hauser H."/>
            <person name="Gamble J."/>
            <person name="Gilderthorp R."/>
            <person name="Marcello L."/>
            <person name="McQuillan J."/>
            <person name="Otto T.D."/>
            <person name="Quail M.A."/>
            <person name="Sanders M.J."/>
            <person name="van Tonder A."/>
            <person name="Ginger M.L."/>
            <person name="Field M.C."/>
            <person name="Barry J.D."/>
            <person name="Hertz-Fowler C."/>
            <person name="Berriman M."/>
        </authorList>
    </citation>
    <scope>NUCLEOTIDE SEQUENCE</scope>
    <source>
        <strain evidence="2">Y486</strain>
    </source>
</reference>
<sequence>MQSFKELLTQLTRSGLSQIYFSGEQLSDSELETLISAMEVSPLLVEFVDLSNNEITSTGAIAFAEFVKKTPSLKEVNLHGNKIDDTGAAAFFPIFRNSVHPSSFDLSGNPCSDIFVKRLALLAKNASLPEAIRLSLLKGKAEVLDLSGIHFNKIDQRLLTFFLEDVGGVDSLILSGCATGDAGVVMIGSMIKNSRVKNIDLSNNDISDTGLSQFVQRADLPHHPTLKTLSFKQNIRIGNYGVQQLTKVLFEENDVITAFDVSETSVTTNFRSIIDHECELNKEPLPLKKAVVAIRSNNESCKVVNLQWEKNMQNAARFISSPLQYNTVLEELNLGDCHLGDSGIDILSEALVKNKTLRVLALPNNNITSHGAKILFQRLQQHESLEDVNVASNKIDDEAANVIVNTLRLNALIKNLNIVNNFVSANYVNEIEGLILLNQAPKSIRILVVEIEQNYSSLTSVCLSGNSGEGYCNDSSVRLLSQALVMNKTVTDLDLSNSVVGDIGVFSLAEMLMTNATVKLLNLEANSITDKGAKRLSDALRVNASLQQLNLSNNAITNAGVSDYVEMLRFNDSLLHVCLDKTGVSANVYAKIVEAADLNKESKGVKDTLYRLRDGDKSLVRIDLRRSKCSRSLDNQSMSTLAVQLRGVPWVQELLLSGNDIGAEGCAHIANILSQGCCGIRFIDLSCNPIDDRGLGELSRGLLSENCVLEALNLTGTEVTTAGIEKFNEVLKVNSSLQEMLVPERVSSTVFCKMNRELLVNAQPKSLKPLLKSLDANEIVSHVVFRDPNHQFSDSACKLLCMSLINNSHVVSVDMSHNALTQECVPFVVEALMRSQGIKHVDLSHNNIDEAGGEALVECLCQNNTVISFSLEGNPVSHNVINKMNELLHLNGGSIALKKILLKHRSGVLTEEVIDLNAQNTSYKLTDEDVRLLCEVLADSTTIRAVDLGRNMITDNGCEMLADVLRVNTKVEALYLDYNPIAEIGGEALYNTLKVNHQLHTLFLQGTSVPEEIWEEILSLLHVNETPMRERIDMRNSQLQDINDEVQFKNTDYAISQEKKVNEEALAPYMSLNKNALLR</sequence>
<dbReference type="InterPro" id="IPR052201">
    <property type="entry name" value="LRR-containing_regulator"/>
</dbReference>
<dbReference type="SMART" id="SM00368">
    <property type="entry name" value="LRR_RI"/>
    <property type="match status" value="15"/>
</dbReference>
<protein>
    <recommendedName>
        <fullName evidence="3">Paraflagellar rod component</fullName>
    </recommendedName>
</protein>
<dbReference type="PANTHER" id="PTHR24111:SF0">
    <property type="entry name" value="LEUCINE-RICH REPEAT-CONTAINING PROTEIN"/>
    <property type="match status" value="1"/>
</dbReference>
<proteinExistence type="predicted"/>
<evidence type="ECO:0008006" key="3">
    <source>
        <dbReference type="Google" id="ProtNLM"/>
    </source>
</evidence>
<dbReference type="InterPro" id="IPR032675">
    <property type="entry name" value="LRR_dom_sf"/>
</dbReference>
<dbReference type="AlphaFoldDB" id="G0U7N8"/>
<dbReference type="SUPFAM" id="SSF52047">
    <property type="entry name" value="RNI-like"/>
    <property type="match status" value="2"/>
</dbReference>
<gene>
    <name evidence="2" type="ORF">TY486_1009410</name>
</gene>
<keyword evidence="1" id="KW-0677">Repeat</keyword>
<accession>G0U7N8</accession>
<dbReference type="OMA" id="NDETQFR"/>
<dbReference type="EMBL" id="HE573026">
    <property type="protein sequence ID" value="CCC51896.1"/>
    <property type="molecule type" value="Genomic_DNA"/>
</dbReference>
<dbReference type="PANTHER" id="PTHR24111">
    <property type="entry name" value="LEUCINE-RICH REPEAT-CONTAINING PROTEIN 34"/>
    <property type="match status" value="1"/>
</dbReference>
<evidence type="ECO:0000256" key="1">
    <source>
        <dbReference type="ARBA" id="ARBA00022737"/>
    </source>
</evidence>
<evidence type="ECO:0000313" key="2">
    <source>
        <dbReference type="EMBL" id="CCC51896.1"/>
    </source>
</evidence>